<dbReference type="EMBL" id="GBRH01232638">
    <property type="protein sequence ID" value="JAD65257.1"/>
    <property type="molecule type" value="Transcribed_RNA"/>
</dbReference>
<accession>A0A0A9C144</accession>
<reference evidence="1" key="1">
    <citation type="submission" date="2014-09" db="EMBL/GenBank/DDBJ databases">
        <authorList>
            <person name="Magalhaes I.L.F."/>
            <person name="Oliveira U."/>
            <person name="Santos F.R."/>
            <person name="Vidigal T.H.D.A."/>
            <person name="Brescovit A.D."/>
            <person name="Santos A.J."/>
        </authorList>
    </citation>
    <scope>NUCLEOTIDE SEQUENCE</scope>
    <source>
        <tissue evidence="1">Shoot tissue taken approximately 20 cm above the soil surface</tissue>
    </source>
</reference>
<protein>
    <submittedName>
        <fullName evidence="1">Uncharacterized protein</fullName>
    </submittedName>
</protein>
<organism evidence="1">
    <name type="scientific">Arundo donax</name>
    <name type="common">Giant reed</name>
    <name type="synonym">Donax arundinaceus</name>
    <dbReference type="NCBI Taxonomy" id="35708"/>
    <lineage>
        <taxon>Eukaryota</taxon>
        <taxon>Viridiplantae</taxon>
        <taxon>Streptophyta</taxon>
        <taxon>Embryophyta</taxon>
        <taxon>Tracheophyta</taxon>
        <taxon>Spermatophyta</taxon>
        <taxon>Magnoliopsida</taxon>
        <taxon>Liliopsida</taxon>
        <taxon>Poales</taxon>
        <taxon>Poaceae</taxon>
        <taxon>PACMAD clade</taxon>
        <taxon>Arundinoideae</taxon>
        <taxon>Arundineae</taxon>
        <taxon>Arundo</taxon>
    </lineage>
</organism>
<sequence length="16" mass="2032">MKHKEQLNILHFLPRQ</sequence>
<dbReference type="AlphaFoldDB" id="A0A0A9C144"/>
<evidence type="ECO:0000313" key="1">
    <source>
        <dbReference type="EMBL" id="JAD65257.1"/>
    </source>
</evidence>
<name>A0A0A9C144_ARUDO</name>
<proteinExistence type="predicted"/>
<reference evidence="1" key="2">
    <citation type="journal article" date="2015" name="Data Brief">
        <title>Shoot transcriptome of the giant reed, Arundo donax.</title>
        <authorList>
            <person name="Barrero R.A."/>
            <person name="Guerrero F.D."/>
            <person name="Moolhuijzen P."/>
            <person name="Goolsby J.A."/>
            <person name="Tidwell J."/>
            <person name="Bellgard S.E."/>
            <person name="Bellgard M.I."/>
        </authorList>
    </citation>
    <scope>NUCLEOTIDE SEQUENCE</scope>
    <source>
        <tissue evidence="1">Shoot tissue taken approximately 20 cm above the soil surface</tissue>
    </source>
</reference>